<sequence>MNKALIALALGGLAIGMTEFTMMGILPDIAKDLRIDIPTASNLIALYALGVVVGAPTLVAFTSQYSPQRVLLFLMLLFFVFNGIFAIAPNKILLLTSRFIAGLPHGAFFGVGSVVAARLVKPGKEAQAISMMFTGMTIANLAGVPLGTYVGHHYSWRITYGVISLLGLVTFLAIYFWMPKMEANQDGNIRKQIGYFGRWDAWLMVAVIAIGTGGLFAWISYIAPLVTFVSKLDADRVPIIMVLIGLGMFFGNIVGGKLSDTISPSKAAILSFSAMSICLVVVFFTAHITALAYPMAFITGMISFSIGSPLQMMLINNAKGAETFAAAGGQASFNIGNTLGAYLGAIPISLGYAYNYPSLIGVVMAATGAVLAYTFWVKVVRAKMNV</sequence>
<feature type="transmembrane region" description="Helical" evidence="6">
    <location>
        <begin position="356"/>
        <end position="376"/>
    </location>
</feature>
<keyword evidence="5 6" id="KW-0472">Membrane</keyword>
<evidence type="ECO:0000259" key="7">
    <source>
        <dbReference type="PROSITE" id="PS50850"/>
    </source>
</evidence>
<dbReference type="PANTHER" id="PTHR43124:SF6">
    <property type="entry name" value="TRANSPORTER ARAJ-RELATED"/>
    <property type="match status" value="1"/>
</dbReference>
<dbReference type="PROSITE" id="PS50850">
    <property type="entry name" value="MFS"/>
    <property type="match status" value="1"/>
</dbReference>
<dbReference type="PANTHER" id="PTHR43124">
    <property type="entry name" value="PURINE EFFLUX PUMP PBUE"/>
    <property type="match status" value="1"/>
</dbReference>
<feature type="transmembrane region" description="Helical" evidence="6">
    <location>
        <begin position="236"/>
        <end position="255"/>
    </location>
</feature>
<evidence type="ECO:0000256" key="6">
    <source>
        <dbReference type="SAM" id="Phobius"/>
    </source>
</evidence>
<evidence type="ECO:0000256" key="1">
    <source>
        <dbReference type="ARBA" id="ARBA00004651"/>
    </source>
</evidence>
<dbReference type="SUPFAM" id="SSF103473">
    <property type="entry name" value="MFS general substrate transporter"/>
    <property type="match status" value="1"/>
</dbReference>
<proteinExistence type="predicted"/>
<dbReference type="RefSeq" id="WP_189625863.1">
    <property type="nucleotide sequence ID" value="NZ_BNAF01000004.1"/>
</dbReference>
<feature type="transmembrane region" description="Helical" evidence="6">
    <location>
        <begin position="292"/>
        <end position="310"/>
    </location>
</feature>
<keyword evidence="4 6" id="KW-1133">Transmembrane helix</keyword>
<comment type="caution">
    <text evidence="8">The sequence shown here is derived from an EMBL/GenBank/DDBJ whole genome shotgun (WGS) entry which is preliminary data.</text>
</comment>
<dbReference type="InterPro" id="IPR036259">
    <property type="entry name" value="MFS_trans_sf"/>
</dbReference>
<feature type="transmembrane region" description="Helical" evidence="6">
    <location>
        <begin position="158"/>
        <end position="178"/>
    </location>
</feature>
<dbReference type="Gene3D" id="1.20.1250.20">
    <property type="entry name" value="MFS general substrate transporter like domains"/>
    <property type="match status" value="2"/>
</dbReference>
<dbReference type="CDD" id="cd17324">
    <property type="entry name" value="MFS_NepI_like"/>
    <property type="match status" value="1"/>
</dbReference>
<evidence type="ECO:0000313" key="8">
    <source>
        <dbReference type="EMBL" id="GHE31581.1"/>
    </source>
</evidence>
<evidence type="ECO:0000256" key="5">
    <source>
        <dbReference type="ARBA" id="ARBA00023136"/>
    </source>
</evidence>
<dbReference type="Proteomes" id="UP000620550">
    <property type="component" value="Unassembled WGS sequence"/>
</dbReference>
<feature type="transmembrane region" description="Helical" evidence="6">
    <location>
        <begin position="267"/>
        <end position="286"/>
    </location>
</feature>
<dbReference type="EMBL" id="BNAF01000004">
    <property type="protein sequence ID" value="GHE31581.1"/>
    <property type="molecule type" value="Genomic_DNA"/>
</dbReference>
<feature type="domain" description="Major facilitator superfamily (MFS) profile" evidence="7">
    <location>
        <begin position="4"/>
        <end position="380"/>
    </location>
</feature>
<feature type="transmembrane region" description="Helical" evidence="6">
    <location>
        <begin position="70"/>
        <end position="88"/>
    </location>
</feature>
<keyword evidence="2" id="KW-1003">Cell membrane</keyword>
<keyword evidence="3 6" id="KW-0812">Transmembrane</keyword>
<feature type="transmembrane region" description="Helical" evidence="6">
    <location>
        <begin position="100"/>
        <end position="120"/>
    </location>
</feature>
<gene>
    <name evidence="8" type="primary">araJ</name>
    <name evidence="8" type="ORF">GCM10017764_13380</name>
</gene>
<evidence type="ECO:0000256" key="2">
    <source>
        <dbReference type="ARBA" id="ARBA00022475"/>
    </source>
</evidence>
<protein>
    <submittedName>
        <fullName evidence="8">Protein AraJ</fullName>
    </submittedName>
</protein>
<evidence type="ECO:0000256" key="3">
    <source>
        <dbReference type="ARBA" id="ARBA00022692"/>
    </source>
</evidence>
<feature type="transmembrane region" description="Helical" evidence="6">
    <location>
        <begin position="331"/>
        <end position="350"/>
    </location>
</feature>
<reference evidence="9" key="1">
    <citation type="journal article" date="2019" name="Int. J. Syst. Evol. Microbiol.">
        <title>The Global Catalogue of Microorganisms (GCM) 10K type strain sequencing project: providing services to taxonomists for standard genome sequencing and annotation.</title>
        <authorList>
            <consortium name="The Broad Institute Genomics Platform"/>
            <consortium name="The Broad Institute Genome Sequencing Center for Infectious Disease"/>
            <person name="Wu L."/>
            <person name="Ma J."/>
        </authorList>
    </citation>
    <scope>NUCLEOTIDE SEQUENCE [LARGE SCALE GENOMIC DNA]</scope>
    <source>
        <strain evidence="9">CGMCC 1.12966</strain>
    </source>
</reference>
<dbReference type="InterPro" id="IPR011701">
    <property type="entry name" value="MFS"/>
</dbReference>
<feature type="transmembrane region" description="Helical" evidence="6">
    <location>
        <begin position="132"/>
        <end position="152"/>
    </location>
</feature>
<keyword evidence="9" id="KW-1185">Reference proteome</keyword>
<feature type="transmembrane region" description="Helical" evidence="6">
    <location>
        <begin position="43"/>
        <end position="63"/>
    </location>
</feature>
<evidence type="ECO:0000256" key="4">
    <source>
        <dbReference type="ARBA" id="ARBA00022989"/>
    </source>
</evidence>
<dbReference type="InterPro" id="IPR050189">
    <property type="entry name" value="MFS_Efflux_Transporters"/>
</dbReference>
<dbReference type="InterPro" id="IPR020846">
    <property type="entry name" value="MFS_dom"/>
</dbReference>
<evidence type="ECO:0000313" key="9">
    <source>
        <dbReference type="Proteomes" id="UP000620550"/>
    </source>
</evidence>
<name>A0ABQ3HSY4_9SPHI</name>
<dbReference type="Pfam" id="PF07690">
    <property type="entry name" value="MFS_1"/>
    <property type="match status" value="1"/>
</dbReference>
<comment type="subcellular location">
    <subcellularLocation>
        <location evidence="1">Cell membrane</location>
        <topology evidence="1">Multi-pass membrane protein</topology>
    </subcellularLocation>
</comment>
<organism evidence="8 9">
    <name type="scientific">Sphingobacterium griseoflavum</name>
    <dbReference type="NCBI Taxonomy" id="1474952"/>
    <lineage>
        <taxon>Bacteria</taxon>
        <taxon>Pseudomonadati</taxon>
        <taxon>Bacteroidota</taxon>
        <taxon>Sphingobacteriia</taxon>
        <taxon>Sphingobacteriales</taxon>
        <taxon>Sphingobacteriaceae</taxon>
        <taxon>Sphingobacterium</taxon>
    </lineage>
</organism>
<feature type="transmembrane region" description="Helical" evidence="6">
    <location>
        <begin position="199"/>
        <end position="224"/>
    </location>
</feature>
<accession>A0ABQ3HSY4</accession>